<sequence length="161" mass="18070">MGSLDLAGRKGVALVKTRELSLKKLLMLMLLAFPAFAHSEVETEIDCFQSLEGKDIKLEFRIYRDEAAKWSGAGARYGTSKESIPLVFKSTEQEEMSEGRPFQFTTTWVEVVGGAVTGEYVMVRQGALIYGMSYTNAKSKKRYAFDHHPLIESSAERGCQW</sequence>
<dbReference type="EMBL" id="JAAAXX010000002">
    <property type="protein sequence ID" value="KAF2389317.1"/>
    <property type="molecule type" value="Genomic_DNA"/>
</dbReference>
<feature type="signal peptide" evidence="1">
    <location>
        <begin position="1"/>
        <end position="37"/>
    </location>
</feature>
<proteinExistence type="predicted"/>
<reference evidence="2 3" key="1">
    <citation type="submission" date="2019-12" db="EMBL/GenBank/DDBJ databases">
        <title>Endophytic bacteria associated with Panax ginseng seedlings.</title>
        <authorList>
            <person name="Park J.M."/>
            <person name="Shin R."/>
            <person name="Jo S.H."/>
        </authorList>
    </citation>
    <scope>NUCLEOTIDE SEQUENCE [LARGE SCALE GENOMIC DNA]</scope>
    <source>
        <strain evidence="2 3">PgKB32</strain>
    </source>
</reference>
<protein>
    <submittedName>
        <fullName evidence="2">Uncharacterized protein</fullName>
    </submittedName>
</protein>
<feature type="chain" id="PRO_5027061458" evidence="1">
    <location>
        <begin position="38"/>
        <end position="161"/>
    </location>
</feature>
<gene>
    <name evidence="2" type="ORF">FX983_03756</name>
</gene>
<dbReference type="RefSeq" id="WP_343227029.1">
    <property type="nucleotide sequence ID" value="NZ_JAAAXX010000002.1"/>
</dbReference>
<dbReference type="AlphaFoldDB" id="A0A6L5BP65"/>
<organism evidence="2 3">
    <name type="scientific">Pseudomonas frederiksbergensis</name>
    <dbReference type="NCBI Taxonomy" id="104087"/>
    <lineage>
        <taxon>Bacteria</taxon>
        <taxon>Pseudomonadati</taxon>
        <taxon>Pseudomonadota</taxon>
        <taxon>Gammaproteobacteria</taxon>
        <taxon>Pseudomonadales</taxon>
        <taxon>Pseudomonadaceae</taxon>
        <taxon>Pseudomonas</taxon>
    </lineage>
</organism>
<evidence type="ECO:0000313" key="3">
    <source>
        <dbReference type="Proteomes" id="UP000475265"/>
    </source>
</evidence>
<evidence type="ECO:0000256" key="1">
    <source>
        <dbReference type="SAM" id="SignalP"/>
    </source>
</evidence>
<evidence type="ECO:0000313" key="2">
    <source>
        <dbReference type="EMBL" id="KAF2389317.1"/>
    </source>
</evidence>
<accession>A0A6L5BP65</accession>
<dbReference type="Proteomes" id="UP000475265">
    <property type="component" value="Unassembled WGS sequence"/>
</dbReference>
<name>A0A6L5BP65_9PSED</name>
<keyword evidence="1" id="KW-0732">Signal</keyword>
<comment type="caution">
    <text evidence="2">The sequence shown here is derived from an EMBL/GenBank/DDBJ whole genome shotgun (WGS) entry which is preliminary data.</text>
</comment>